<proteinExistence type="predicted"/>
<feature type="non-terminal residue" evidence="1">
    <location>
        <position position="67"/>
    </location>
</feature>
<sequence length="67" mass="7521">MLNVVDCDDEAEHRWRLMAMRRMVKAWGVTPTELLVVTQREGRQTEGDARGVVGDAPAVGAVLDERR</sequence>
<reference evidence="1 2" key="1">
    <citation type="journal article" date="2023" name="Plants (Basel)">
        <title>Bridging the Gap: Combining Genomics and Transcriptomics Approaches to Understand Stylosanthes scabra, an Orphan Legume from the Brazilian Caatinga.</title>
        <authorList>
            <person name="Ferreira-Neto J.R.C."/>
            <person name="da Silva M.D."/>
            <person name="Binneck E."/>
            <person name="de Melo N.F."/>
            <person name="da Silva R.H."/>
            <person name="de Melo A.L.T.M."/>
            <person name="Pandolfi V."/>
            <person name="Bustamante F.O."/>
            <person name="Brasileiro-Vidal A.C."/>
            <person name="Benko-Iseppon A.M."/>
        </authorList>
    </citation>
    <scope>NUCLEOTIDE SEQUENCE [LARGE SCALE GENOMIC DNA]</scope>
    <source>
        <tissue evidence="1">Leaves</tissue>
    </source>
</reference>
<dbReference type="Proteomes" id="UP001341840">
    <property type="component" value="Unassembled WGS sequence"/>
</dbReference>
<organism evidence="1 2">
    <name type="scientific">Stylosanthes scabra</name>
    <dbReference type="NCBI Taxonomy" id="79078"/>
    <lineage>
        <taxon>Eukaryota</taxon>
        <taxon>Viridiplantae</taxon>
        <taxon>Streptophyta</taxon>
        <taxon>Embryophyta</taxon>
        <taxon>Tracheophyta</taxon>
        <taxon>Spermatophyta</taxon>
        <taxon>Magnoliopsida</taxon>
        <taxon>eudicotyledons</taxon>
        <taxon>Gunneridae</taxon>
        <taxon>Pentapetalae</taxon>
        <taxon>rosids</taxon>
        <taxon>fabids</taxon>
        <taxon>Fabales</taxon>
        <taxon>Fabaceae</taxon>
        <taxon>Papilionoideae</taxon>
        <taxon>50 kb inversion clade</taxon>
        <taxon>dalbergioids sensu lato</taxon>
        <taxon>Dalbergieae</taxon>
        <taxon>Pterocarpus clade</taxon>
        <taxon>Stylosanthes</taxon>
    </lineage>
</organism>
<comment type="caution">
    <text evidence="1">The sequence shown here is derived from an EMBL/GenBank/DDBJ whole genome shotgun (WGS) entry which is preliminary data.</text>
</comment>
<protein>
    <submittedName>
        <fullName evidence="1">Uncharacterized protein</fullName>
    </submittedName>
</protein>
<accession>A0ABU6ZW91</accession>
<gene>
    <name evidence="1" type="ORF">PIB30_102238</name>
</gene>
<evidence type="ECO:0000313" key="1">
    <source>
        <dbReference type="EMBL" id="MED6226302.1"/>
    </source>
</evidence>
<name>A0ABU6ZW91_9FABA</name>
<dbReference type="EMBL" id="JASCZI010274978">
    <property type="protein sequence ID" value="MED6226302.1"/>
    <property type="molecule type" value="Genomic_DNA"/>
</dbReference>
<keyword evidence="2" id="KW-1185">Reference proteome</keyword>
<evidence type="ECO:0000313" key="2">
    <source>
        <dbReference type="Proteomes" id="UP001341840"/>
    </source>
</evidence>